<comment type="caution">
    <text evidence="7">The sequence shown here is derived from an EMBL/GenBank/DDBJ whole genome shotgun (WGS) entry which is preliminary data.</text>
</comment>
<feature type="transmembrane region" description="Helical" evidence="6">
    <location>
        <begin position="172"/>
        <end position="193"/>
    </location>
</feature>
<dbReference type="GO" id="GO:0005886">
    <property type="term" value="C:plasma membrane"/>
    <property type="evidence" value="ECO:0007669"/>
    <property type="project" value="UniProtKB-SubCell"/>
</dbReference>
<keyword evidence="8" id="KW-1185">Reference proteome</keyword>
<dbReference type="Pfam" id="PF13520">
    <property type="entry name" value="AA_permease_2"/>
    <property type="match status" value="1"/>
</dbReference>
<dbReference type="Gene3D" id="1.20.1740.10">
    <property type="entry name" value="Amino acid/polyamine transporter I"/>
    <property type="match status" value="1"/>
</dbReference>
<dbReference type="AlphaFoldDB" id="A0A3E0HFL6"/>
<comment type="subcellular location">
    <subcellularLocation>
        <location evidence="1">Cell membrane</location>
        <topology evidence="1">Multi-pass membrane protein</topology>
    </subcellularLocation>
</comment>
<dbReference type="EMBL" id="QUNO01000009">
    <property type="protein sequence ID" value="REH43595.1"/>
    <property type="molecule type" value="Genomic_DNA"/>
</dbReference>
<dbReference type="GO" id="GO:0022857">
    <property type="term" value="F:transmembrane transporter activity"/>
    <property type="evidence" value="ECO:0007669"/>
    <property type="project" value="InterPro"/>
</dbReference>
<feature type="transmembrane region" description="Helical" evidence="6">
    <location>
        <begin position="463"/>
        <end position="485"/>
    </location>
</feature>
<dbReference type="PANTHER" id="PTHR42770:SF7">
    <property type="entry name" value="MEMBRANE PROTEIN"/>
    <property type="match status" value="1"/>
</dbReference>
<feature type="transmembrane region" description="Helical" evidence="6">
    <location>
        <begin position="298"/>
        <end position="321"/>
    </location>
</feature>
<dbReference type="InterPro" id="IPR002293">
    <property type="entry name" value="AA/rel_permease1"/>
</dbReference>
<feature type="transmembrane region" description="Helical" evidence="6">
    <location>
        <begin position="142"/>
        <end position="160"/>
    </location>
</feature>
<evidence type="ECO:0000256" key="5">
    <source>
        <dbReference type="ARBA" id="ARBA00023136"/>
    </source>
</evidence>
<feature type="transmembrane region" description="Helical" evidence="6">
    <location>
        <begin position="21"/>
        <end position="43"/>
    </location>
</feature>
<dbReference type="PANTHER" id="PTHR42770">
    <property type="entry name" value="AMINO ACID TRANSPORTER-RELATED"/>
    <property type="match status" value="1"/>
</dbReference>
<sequence length="514" mass="53504">MTEVVARAVPPSADGKGLRTGALGMVSSVVIGTASTAPAYSIAATLGLLVVGGTGFKAAGFVLWAFVPVLFVALAYRELNSAEPDCGTNFTWSTRAFGSRTGWMVGWVVTVAQLLAMSSQSAISGKYTLLLFGLDSLADNKYATLAVGLLWLVLLCWICYRGIEVSARMQWILLAVELTVLVIFAVVALVRVFNGTAGPQASAPQWSWLWPSGIGLGAFVAATLPAVFLYWGWDSSISVNEESADPRHGPGKAAVLSTLLLVLNYVVVAIAALAFAGVGKDGIGLGNPDNSSDVLAGLGSAVFGGGAFGKIMGVLLIISVLTSAAASSQATIMPSARTTLSMAVHGALPSAFGKVHPRYLTPTVSTWAFGIVSFVLYVLLSLWSDDVLADSVSAIGLTIGTEYAMTALACVWVFRRTLFTSVRNFALRGLLPLVGGLFFVLVLIMAVVYYAQPDSGSTTVFGIGGVAVIGVLAIVIGVPLMLLIYRSCRNFFAGRTLPRGSVPAGGDSIVPDVA</sequence>
<evidence type="ECO:0000256" key="4">
    <source>
        <dbReference type="ARBA" id="ARBA00022989"/>
    </source>
</evidence>
<keyword evidence="4 6" id="KW-1133">Transmembrane helix</keyword>
<gene>
    <name evidence="7" type="ORF">BCF44_109138</name>
</gene>
<keyword evidence="3 6" id="KW-0812">Transmembrane</keyword>
<feature type="transmembrane region" description="Helical" evidence="6">
    <location>
        <begin position="55"/>
        <end position="76"/>
    </location>
</feature>
<dbReference type="InterPro" id="IPR050367">
    <property type="entry name" value="APC_superfamily"/>
</dbReference>
<reference evidence="7 8" key="1">
    <citation type="submission" date="2018-08" db="EMBL/GenBank/DDBJ databases">
        <title>Genomic Encyclopedia of Archaeal and Bacterial Type Strains, Phase II (KMG-II): from individual species to whole genera.</title>
        <authorList>
            <person name="Goeker M."/>
        </authorList>
    </citation>
    <scope>NUCLEOTIDE SEQUENCE [LARGE SCALE GENOMIC DNA]</scope>
    <source>
        <strain evidence="7 8">DSM 45791</strain>
    </source>
</reference>
<proteinExistence type="predicted"/>
<feature type="transmembrane region" description="Helical" evidence="6">
    <location>
        <begin position="213"/>
        <end position="233"/>
    </location>
</feature>
<evidence type="ECO:0000313" key="8">
    <source>
        <dbReference type="Proteomes" id="UP000256269"/>
    </source>
</evidence>
<name>A0A3E0HFL6_9PSEU</name>
<feature type="transmembrane region" description="Helical" evidence="6">
    <location>
        <begin position="103"/>
        <end position="122"/>
    </location>
</feature>
<accession>A0A3E0HFL6</accession>
<evidence type="ECO:0000313" key="7">
    <source>
        <dbReference type="EMBL" id="REH43595.1"/>
    </source>
</evidence>
<keyword evidence="2" id="KW-1003">Cell membrane</keyword>
<feature type="transmembrane region" description="Helical" evidence="6">
    <location>
        <begin position="426"/>
        <end position="451"/>
    </location>
</feature>
<organism evidence="7 8">
    <name type="scientific">Kutzneria buriramensis</name>
    <dbReference type="NCBI Taxonomy" id="1045776"/>
    <lineage>
        <taxon>Bacteria</taxon>
        <taxon>Bacillati</taxon>
        <taxon>Actinomycetota</taxon>
        <taxon>Actinomycetes</taxon>
        <taxon>Pseudonocardiales</taxon>
        <taxon>Pseudonocardiaceae</taxon>
        <taxon>Kutzneria</taxon>
    </lineage>
</organism>
<dbReference type="PIRSF" id="PIRSF006060">
    <property type="entry name" value="AA_transporter"/>
    <property type="match status" value="1"/>
</dbReference>
<keyword evidence="5 6" id="KW-0472">Membrane</keyword>
<evidence type="ECO:0000256" key="6">
    <source>
        <dbReference type="SAM" id="Phobius"/>
    </source>
</evidence>
<protein>
    <submittedName>
        <fullName evidence="7">Amino acid transporter</fullName>
    </submittedName>
</protein>
<feature type="transmembrane region" description="Helical" evidence="6">
    <location>
        <begin position="392"/>
        <end position="414"/>
    </location>
</feature>
<dbReference type="OrthoDB" id="138827at2"/>
<feature type="transmembrane region" description="Helical" evidence="6">
    <location>
        <begin position="254"/>
        <end position="278"/>
    </location>
</feature>
<evidence type="ECO:0000256" key="2">
    <source>
        <dbReference type="ARBA" id="ARBA00022475"/>
    </source>
</evidence>
<evidence type="ECO:0000256" key="1">
    <source>
        <dbReference type="ARBA" id="ARBA00004651"/>
    </source>
</evidence>
<evidence type="ECO:0000256" key="3">
    <source>
        <dbReference type="ARBA" id="ARBA00022692"/>
    </source>
</evidence>
<feature type="transmembrane region" description="Helical" evidence="6">
    <location>
        <begin position="359"/>
        <end position="380"/>
    </location>
</feature>
<dbReference type="RefSeq" id="WP_116177044.1">
    <property type="nucleotide sequence ID" value="NZ_CP144375.1"/>
</dbReference>
<dbReference type="Proteomes" id="UP000256269">
    <property type="component" value="Unassembled WGS sequence"/>
</dbReference>